<evidence type="ECO:0008006" key="2">
    <source>
        <dbReference type="Google" id="ProtNLM"/>
    </source>
</evidence>
<accession>X0X6B0</accession>
<gene>
    <name evidence="1" type="ORF">S01H1_69257</name>
</gene>
<dbReference type="GO" id="GO:0016491">
    <property type="term" value="F:oxidoreductase activity"/>
    <property type="evidence" value="ECO:0007669"/>
    <property type="project" value="InterPro"/>
</dbReference>
<comment type="caution">
    <text evidence="1">The sequence shown here is derived from an EMBL/GenBank/DDBJ whole genome shotgun (WGS) entry which is preliminary data.</text>
</comment>
<dbReference type="SUPFAM" id="SSF55469">
    <property type="entry name" value="FMN-dependent nitroreductase-like"/>
    <property type="match status" value="1"/>
</dbReference>
<dbReference type="AlphaFoldDB" id="X0X6B0"/>
<sequence length="32" mass="3800">MDVYQAITTRRTIRRFQQKPIDPAVLERIVNA</sequence>
<dbReference type="EMBL" id="BARS01045970">
    <property type="protein sequence ID" value="GAG38560.1"/>
    <property type="molecule type" value="Genomic_DNA"/>
</dbReference>
<proteinExistence type="predicted"/>
<dbReference type="InterPro" id="IPR000415">
    <property type="entry name" value="Nitroreductase-like"/>
</dbReference>
<feature type="non-terminal residue" evidence="1">
    <location>
        <position position="32"/>
    </location>
</feature>
<reference evidence="1" key="1">
    <citation type="journal article" date="2014" name="Front. Microbiol.">
        <title>High frequency of phylogenetically diverse reductive dehalogenase-homologous genes in deep subseafloor sedimentary metagenomes.</title>
        <authorList>
            <person name="Kawai M."/>
            <person name="Futagami T."/>
            <person name="Toyoda A."/>
            <person name="Takaki Y."/>
            <person name="Nishi S."/>
            <person name="Hori S."/>
            <person name="Arai W."/>
            <person name="Tsubouchi T."/>
            <person name="Morono Y."/>
            <person name="Uchiyama I."/>
            <person name="Ito T."/>
            <person name="Fujiyama A."/>
            <person name="Inagaki F."/>
            <person name="Takami H."/>
        </authorList>
    </citation>
    <scope>NUCLEOTIDE SEQUENCE</scope>
    <source>
        <strain evidence="1">Expedition CK06-06</strain>
    </source>
</reference>
<organism evidence="1">
    <name type="scientific">marine sediment metagenome</name>
    <dbReference type="NCBI Taxonomy" id="412755"/>
    <lineage>
        <taxon>unclassified sequences</taxon>
        <taxon>metagenomes</taxon>
        <taxon>ecological metagenomes</taxon>
    </lineage>
</organism>
<protein>
    <recommendedName>
        <fullName evidence="2">Nitroreductase domain-containing protein</fullName>
    </recommendedName>
</protein>
<evidence type="ECO:0000313" key="1">
    <source>
        <dbReference type="EMBL" id="GAG38560.1"/>
    </source>
</evidence>
<name>X0X6B0_9ZZZZ</name>
<dbReference type="Gene3D" id="3.40.109.10">
    <property type="entry name" value="NADH Oxidase"/>
    <property type="match status" value="1"/>
</dbReference>